<protein>
    <submittedName>
        <fullName evidence="1">Uncharacterized protein</fullName>
    </submittedName>
</protein>
<dbReference type="AlphaFoldDB" id="A0A3M7SDK4"/>
<accession>A0A3M7SDK4</accession>
<dbReference type="Proteomes" id="UP000276133">
    <property type="component" value="Unassembled WGS sequence"/>
</dbReference>
<keyword evidence="2" id="KW-1185">Reference proteome</keyword>
<dbReference type="EMBL" id="REGN01001592">
    <property type="protein sequence ID" value="RNA33727.1"/>
    <property type="molecule type" value="Genomic_DNA"/>
</dbReference>
<comment type="caution">
    <text evidence="1">The sequence shown here is derived from an EMBL/GenBank/DDBJ whole genome shotgun (WGS) entry which is preliminary data.</text>
</comment>
<proteinExistence type="predicted"/>
<gene>
    <name evidence="1" type="ORF">BpHYR1_013474</name>
</gene>
<evidence type="ECO:0000313" key="1">
    <source>
        <dbReference type="EMBL" id="RNA33727.1"/>
    </source>
</evidence>
<reference evidence="1 2" key="1">
    <citation type="journal article" date="2018" name="Sci. Rep.">
        <title>Genomic signatures of local adaptation to the degree of environmental predictability in rotifers.</title>
        <authorList>
            <person name="Franch-Gras L."/>
            <person name="Hahn C."/>
            <person name="Garcia-Roger E.M."/>
            <person name="Carmona M.J."/>
            <person name="Serra M."/>
            <person name="Gomez A."/>
        </authorList>
    </citation>
    <scope>NUCLEOTIDE SEQUENCE [LARGE SCALE GENOMIC DNA]</scope>
    <source>
        <strain evidence="1">HYR1</strain>
    </source>
</reference>
<sequence length="59" mass="7044">MRANRPLQWIYQFFRFSWIEVFELEELHFLMTATIARLDIALLRNEQIVLGSTKDLGSD</sequence>
<evidence type="ECO:0000313" key="2">
    <source>
        <dbReference type="Proteomes" id="UP000276133"/>
    </source>
</evidence>
<name>A0A3M7SDK4_BRAPC</name>
<organism evidence="1 2">
    <name type="scientific">Brachionus plicatilis</name>
    <name type="common">Marine rotifer</name>
    <name type="synonym">Brachionus muelleri</name>
    <dbReference type="NCBI Taxonomy" id="10195"/>
    <lineage>
        <taxon>Eukaryota</taxon>
        <taxon>Metazoa</taxon>
        <taxon>Spiralia</taxon>
        <taxon>Gnathifera</taxon>
        <taxon>Rotifera</taxon>
        <taxon>Eurotatoria</taxon>
        <taxon>Monogononta</taxon>
        <taxon>Pseudotrocha</taxon>
        <taxon>Ploima</taxon>
        <taxon>Brachionidae</taxon>
        <taxon>Brachionus</taxon>
    </lineage>
</organism>